<accession>A0A6N7ZFW3</accession>
<comment type="subunit">
    <text evidence="9">Homodimer.</text>
</comment>
<dbReference type="GO" id="GO:0004315">
    <property type="term" value="F:3-oxoacyl-[acyl-carrier-protein] synthase activity"/>
    <property type="evidence" value="ECO:0007669"/>
    <property type="project" value="InterPro"/>
</dbReference>
<dbReference type="NCBIfam" id="NF006829">
    <property type="entry name" value="PRK09352.1"/>
    <property type="match status" value="1"/>
</dbReference>
<feature type="active site" evidence="9">
    <location>
        <position position="284"/>
    </location>
</feature>
<dbReference type="GO" id="GO:0033818">
    <property type="term" value="F:beta-ketoacyl-acyl-carrier-protein synthase III activity"/>
    <property type="evidence" value="ECO:0007669"/>
    <property type="project" value="UniProtKB-UniRule"/>
</dbReference>
<dbReference type="UniPathway" id="UPA00094"/>
<evidence type="ECO:0000256" key="1">
    <source>
        <dbReference type="ARBA" id="ARBA00008642"/>
    </source>
</evidence>
<dbReference type="CDD" id="cd00830">
    <property type="entry name" value="KAS_III"/>
    <property type="match status" value="1"/>
</dbReference>
<evidence type="ECO:0000256" key="4">
    <source>
        <dbReference type="ARBA" id="ARBA00022679"/>
    </source>
</evidence>
<keyword evidence="7 9" id="KW-0275">Fatty acid biosynthesis</keyword>
<organism evidence="13 14">
    <name type="scientific">Cellulosimicrobium composti</name>
    <dbReference type="NCBI Taxonomy" id="2672572"/>
    <lineage>
        <taxon>Bacteria</taxon>
        <taxon>Bacillati</taxon>
        <taxon>Actinomycetota</taxon>
        <taxon>Actinomycetes</taxon>
        <taxon>Micrococcales</taxon>
        <taxon>Promicromonosporaceae</taxon>
        <taxon>Cellulosimicrobium</taxon>
    </lineage>
</organism>
<keyword evidence="6 9" id="KW-0443">Lipid metabolism</keyword>
<dbReference type="RefSeq" id="WP_318657295.1">
    <property type="nucleotide sequence ID" value="NZ_JBISAF010000010.1"/>
</dbReference>
<dbReference type="GO" id="GO:0006633">
    <property type="term" value="P:fatty acid biosynthetic process"/>
    <property type="evidence" value="ECO:0007669"/>
    <property type="project" value="UniProtKB-UniRule"/>
</dbReference>
<proteinExistence type="inferred from homology"/>
<feature type="active site" evidence="9">
    <location>
        <position position="254"/>
    </location>
</feature>
<feature type="domain" description="Beta-ketoacyl-[acyl-carrier-protein] synthase III C-terminal" evidence="11">
    <location>
        <begin position="238"/>
        <end position="325"/>
    </location>
</feature>
<dbReference type="Gene3D" id="3.40.47.10">
    <property type="match status" value="1"/>
</dbReference>
<dbReference type="EC" id="2.3.1.180" evidence="9"/>
<evidence type="ECO:0000259" key="12">
    <source>
        <dbReference type="Pfam" id="PF08545"/>
    </source>
</evidence>
<dbReference type="GO" id="GO:0044550">
    <property type="term" value="P:secondary metabolite biosynthetic process"/>
    <property type="evidence" value="ECO:0007669"/>
    <property type="project" value="TreeGrafter"/>
</dbReference>
<evidence type="ECO:0000313" key="13">
    <source>
        <dbReference type="EMBL" id="MTG88321.1"/>
    </source>
</evidence>
<feature type="region of interest" description="ACP-binding" evidence="9">
    <location>
        <begin position="255"/>
        <end position="259"/>
    </location>
</feature>
<dbReference type="SUPFAM" id="SSF53901">
    <property type="entry name" value="Thiolase-like"/>
    <property type="match status" value="1"/>
</dbReference>
<keyword evidence="4 9" id="KW-0808">Transferase</keyword>
<dbReference type="AlphaFoldDB" id="A0A6N7ZFW3"/>
<reference evidence="13 14" key="1">
    <citation type="submission" date="2019-11" db="EMBL/GenBank/DDBJ databases">
        <title>Cellulosimicrobium composti sp. nov. isolated from a compost.</title>
        <authorList>
            <person name="Yang Y."/>
        </authorList>
    </citation>
    <scope>NUCLEOTIDE SEQUENCE [LARGE SCALE GENOMIC DNA]</scope>
    <source>
        <strain evidence="13 14">BIT-GX5</strain>
    </source>
</reference>
<dbReference type="InterPro" id="IPR004655">
    <property type="entry name" value="FabH"/>
</dbReference>
<dbReference type="Pfam" id="PF08545">
    <property type="entry name" value="ACP_syn_III"/>
    <property type="match status" value="1"/>
</dbReference>
<gene>
    <name evidence="9 13" type="primary">fabH</name>
    <name evidence="13" type="ORF">GJV82_05065</name>
</gene>
<evidence type="ECO:0000256" key="10">
    <source>
        <dbReference type="SAM" id="MobiDB-lite"/>
    </source>
</evidence>
<sequence>MSERAALVAGWGAYVPERVVTNADLERALVTTDEWITTRTGIRERRWADPGTSTGDMAVHAGRAALRTAGLDRVDRVVLATTTPDHPCPATAPWVAHRLGLGTVPAHDVGAVCSGFVYALASARDAILAGSAESVLVVGADRFSGIVDPSDRTTAVIFGDGAGAVVLVAGTPGAPGTVDRVLLGSDGSCADHIVVRAGGSRLPVDAATPTADRYFTMRGGEVFTAAVSRLAEVAASALAHAGWSADDCDWLVAHQANRRILTAVARALGLPDAKVVDDLGRFGNTSAASVPLALAHHADRFDRGDRIVVAAFGGGTTWGATTLTWPGDPAARTTHARATRDRHVPARHHHGSPTAGPARGDHHADLVTPAPAGRPRHA</sequence>
<dbReference type="PANTHER" id="PTHR34069:SF2">
    <property type="entry name" value="BETA-KETOACYL-[ACYL-CARRIER-PROTEIN] SYNTHASE III"/>
    <property type="match status" value="1"/>
</dbReference>
<keyword evidence="9" id="KW-0511">Multifunctional enzyme</keyword>
<comment type="subcellular location">
    <subcellularLocation>
        <location evidence="9">Cytoplasm</location>
    </subcellularLocation>
</comment>
<keyword evidence="3 9" id="KW-0444">Lipid biosynthesis</keyword>
<evidence type="ECO:0000256" key="6">
    <source>
        <dbReference type="ARBA" id="ARBA00023098"/>
    </source>
</evidence>
<keyword evidence="8 9" id="KW-0012">Acyltransferase</keyword>
<dbReference type="InterPro" id="IPR013751">
    <property type="entry name" value="ACP_syn_III_N"/>
</dbReference>
<keyword evidence="5 9" id="KW-0276">Fatty acid metabolism</keyword>
<dbReference type="HAMAP" id="MF_01815">
    <property type="entry name" value="FabH"/>
    <property type="match status" value="1"/>
</dbReference>
<evidence type="ECO:0000313" key="14">
    <source>
        <dbReference type="Proteomes" id="UP000440668"/>
    </source>
</evidence>
<comment type="catalytic activity">
    <reaction evidence="9">
        <text>malonyl-[ACP] + acetyl-CoA + H(+) = 3-oxobutanoyl-[ACP] + CO2 + CoA</text>
        <dbReference type="Rhea" id="RHEA:12080"/>
        <dbReference type="Rhea" id="RHEA-COMP:9623"/>
        <dbReference type="Rhea" id="RHEA-COMP:9625"/>
        <dbReference type="ChEBI" id="CHEBI:15378"/>
        <dbReference type="ChEBI" id="CHEBI:16526"/>
        <dbReference type="ChEBI" id="CHEBI:57287"/>
        <dbReference type="ChEBI" id="CHEBI:57288"/>
        <dbReference type="ChEBI" id="CHEBI:78449"/>
        <dbReference type="ChEBI" id="CHEBI:78450"/>
        <dbReference type="EC" id="2.3.1.180"/>
    </reaction>
</comment>
<comment type="similarity">
    <text evidence="1 9">Belongs to the thiolase-like superfamily. FabH family.</text>
</comment>
<comment type="function">
    <text evidence="9">Catalyzes the condensation reaction of fatty acid synthesis by the addition to an acyl acceptor of two carbons from malonyl-ACP. Catalyzes the first condensation reaction which initiates fatty acid synthesis and may therefore play a role in governing the total rate of fatty acid production. Possesses both acetoacetyl-ACP synthase and acetyl transacylase activities. Its substrate specificity determines the biosynthesis of branched-chain and/or straight-chain of fatty acids.</text>
</comment>
<evidence type="ECO:0000256" key="5">
    <source>
        <dbReference type="ARBA" id="ARBA00022832"/>
    </source>
</evidence>
<evidence type="ECO:0000256" key="9">
    <source>
        <dbReference type="HAMAP-Rule" id="MF_01815"/>
    </source>
</evidence>
<evidence type="ECO:0000259" key="11">
    <source>
        <dbReference type="Pfam" id="PF08541"/>
    </source>
</evidence>
<dbReference type="InterPro" id="IPR013747">
    <property type="entry name" value="ACP_syn_III_C"/>
</dbReference>
<dbReference type="EMBL" id="WMKA01000007">
    <property type="protein sequence ID" value="MTG88321.1"/>
    <property type="molecule type" value="Genomic_DNA"/>
</dbReference>
<feature type="domain" description="Beta-ketoacyl-[acyl-carrier-protein] synthase III N-terminal" evidence="12">
    <location>
        <begin position="108"/>
        <end position="187"/>
    </location>
</feature>
<protein>
    <recommendedName>
        <fullName evidence="9">Beta-ketoacyl-[acyl-carrier-protein] synthase III</fullName>
        <shortName evidence="9">Beta-ketoacyl-ACP synthase III</shortName>
        <shortName evidence="9">KAS III</shortName>
        <ecNumber evidence="9">2.3.1.180</ecNumber>
    </recommendedName>
    <alternativeName>
        <fullName evidence="9">3-oxoacyl-[acyl-carrier-protein] synthase 3</fullName>
    </alternativeName>
    <alternativeName>
        <fullName evidence="9">3-oxoacyl-[acyl-carrier-protein] synthase III</fullName>
    </alternativeName>
</protein>
<comment type="caution">
    <text evidence="13">The sequence shown here is derived from an EMBL/GenBank/DDBJ whole genome shotgun (WGS) entry which is preliminary data.</text>
</comment>
<dbReference type="Pfam" id="PF08541">
    <property type="entry name" value="ACP_syn_III_C"/>
    <property type="match status" value="1"/>
</dbReference>
<dbReference type="Proteomes" id="UP000440668">
    <property type="component" value="Unassembled WGS sequence"/>
</dbReference>
<dbReference type="InterPro" id="IPR016039">
    <property type="entry name" value="Thiolase-like"/>
</dbReference>
<name>A0A6N7ZFW3_9MICO</name>
<feature type="region of interest" description="Disordered" evidence="10">
    <location>
        <begin position="323"/>
        <end position="378"/>
    </location>
</feature>
<dbReference type="NCBIfam" id="TIGR00747">
    <property type="entry name" value="fabH"/>
    <property type="match status" value="1"/>
</dbReference>
<evidence type="ECO:0000256" key="3">
    <source>
        <dbReference type="ARBA" id="ARBA00022516"/>
    </source>
</evidence>
<feature type="compositionally biased region" description="Low complexity" evidence="10">
    <location>
        <begin position="323"/>
        <end position="333"/>
    </location>
</feature>
<dbReference type="PANTHER" id="PTHR34069">
    <property type="entry name" value="3-OXOACYL-[ACYL-CARRIER-PROTEIN] SYNTHASE 3"/>
    <property type="match status" value="1"/>
</dbReference>
<evidence type="ECO:0000256" key="7">
    <source>
        <dbReference type="ARBA" id="ARBA00023160"/>
    </source>
</evidence>
<evidence type="ECO:0000256" key="2">
    <source>
        <dbReference type="ARBA" id="ARBA00022490"/>
    </source>
</evidence>
<comment type="domain">
    <text evidence="9">The last Arg residue of the ACP-binding site is essential for the weak association between ACP/AcpP and FabH.</text>
</comment>
<keyword evidence="2 9" id="KW-0963">Cytoplasm</keyword>
<feature type="active site" evidence="9">
    <location>
        <position position="113"/>
    </location>
</feature>
<dbReference type="GO" id="GO:0005737">
    <property type="term" value="C:cytoplasm"/>
    <property type="evidence" value="ECO:0007669"/>
    <property type="project" value="UniProtKB-SubCell"/>
</dbReference>
<comment type="pathway">
    <text evidence="9">Lipid metabolism; fatty acid biosynthesis.</text>
</comment>
<evidence type="ECO:0000256" key="8">
    <source>
        <dbReference type="ARBA" id="ARBA00023315"/>
    </source>
</evidence>